<dbReference type="GO" id="GO:0005524">
    <property type="term" value="F:ATP binding"/>
    <property type="evidence" value="ECO:0007669"/>
    <property type="project" value="UniProtKB-KW"/>
</dbReference>
<comment type="caution">
    <text evidence="13">The sequence shown here is derived from an EMBL/GenBank/DDBJ whole genome shotgun (WGS) entry which is preliminary data.</text>
</comment>
<dbReference type="CDD" id="cd03257">
    <property type="entry name" value="ABC_NikE_OppD_transporters"/>
    <property type="match status" value="1"/>
</dbReference>
<evidence type="ECO:0000256" key="3">
    <source>
        <dbReference type="ARBA" id="ARBA00022448"/>
    </source>
</evidence>
<dbReference type="InterPro" id="IPR003593">
    <property type="entry name" value="AAA+_ATPase"/>
</dbReference>
<comment type="subunit">
    <text evidence="11">The complex is composed of two ATP-binding proteins (DppD and DppF), two transmembrane proteins (DppB and DppC) and a solute-binding protein (DppA1-A5). Five orthologous SBPs (DppA1-A5) are present in P.aeruginosa, which increases the substrate specificity of the DppBCDF transporter.</text>
</comment>
<protein>
    <recommendedName>
        <fullName evidence="8">ABC-type dipeptide transporter</fullName>
        <ecNumber evidence="8">7.4.2.9</ecNumber>
    </recommendedName>
</protein>
<proteinExistence type="inferred from homology"/>
<evidence type="ECO:0000313" key="13">
    <source>
        <dbReference type="EMBL" id="KPX76096.1"/>
    </source>
</evidence>
<keyword evidence="6 13" id="KW-0067">ATP-binding</keyword>
<evidence type="ECO:0000256" key="1">
    <source>
        <dbReference type="ARBA" id="ARBA00004417"/>
    </source>
</evidence>
<dbReference type="SMART" id="SM00382">
    <property type="entry name" value="AAA"/>
    <property type="match status" value="1"/>
</dbReference>
<dbReference type="InterPro" id="IPR050388">
    <property type="entry name" value="ABC_Ni/Peptide_Import"/>
</dbReference>
<reference evidence="13 14" key="1">
    <citation type="submission" date="2015-09" db="EMBL/GenBank/DDBJ databases">
        <title>Genome announcement of multiple Pseudomonas syringae strains.</title>
        <authorList>
            <person name="Thakur S."/>
            <person name="Wang P.W."/>
            <person name="Gong Y."/>
            <person name="Weir B.S."/>
            <person name="Guttman D.S."/>
        </authorList>
    </citation>
    <scope>NUCLEOTIDE SEQUENCE [LARGE SCALE GENOMIC DNA]</scope>
    <source>
        <strain evidence="13 14">ICMP3507</strain>
    </source>
</reference>
<dbReference type="EC" id="7.4.2.9" evidence="8"/>
<evidence type="ECO:0000256" key="7">
    <source>
        <dbReference type="ARBA" id="ARBA00023136"/>
    </source>
</evidence>
<dbReference type="GO" id="GO:0055085">
    <property type="term" value="P:transmembrane transport"/>
    <property type="evidence" value="ECO:0007669"/>
    <property type="project" value="UniProtKB-ARBA"/>
</dbReference>
<evidence type="ECO:0000256" key="11">
    <source>
        <dbReference type="ARBA" id="ARBA00065473"/>
    </source>
</evidence>
<evidence type="ECO:0000313" key="14">
    <source>
        <dbReference type="Proteomes" id="UP000050265"/>
    </source>
</evidence>
<dbReference type="InterPro" id="IPR027417">
    <property type="entry name" value="P-loop_NTPase"/>
</dbReference>
<dbReference type="SUPFAM" id="SSF52540">
    <property type="entry name" value="P-loop containing nucleoside triphosphate hydrolases"/>
    <property type="match status" value="1"/>
</dbReference>
<dbReference type="InterPro" id="IPR003439">
    <property type="entry name" value="ABC_transporter-like_ATP-bd"/>
</dbReference>
<dbReference type="Proteomes" id="UP000050265">
    <property type="component" value="Unassembled WGS sequence"/>
</dbReference>
<dbReference type="GO" id="GO:0016887">
    <property type="term" value="F:ATP hydrolysis activity"/>
    <property type="evidence" value="ECO:0007669"/>
    <property type="project" value="InterPro"/>
</dbReference>
<dbReference type="EMBL" id="LJQP01000055">
    <property type="protein sequence ID" value="KPX76096.1"/>
    <property type="molecule type" value="Genomic_DNA"/>
</dbReference>
<dbReference type="PROSITE" id="PS00211">
    <property type="entry name" value="ABC_TRANSPORTER_1"/>
    <property type="match status" value="1"/>
</dbReference>
<dbReference type="PANTHER" id="PTHR43297:SF2">
    <property type="entry name" value="DIPEPTIDE TRANSPORT ATP-BINDING PROTEIN DPPD"/>
    <property type="match status" value="1"/>
</dbReference>
<evidence type="ECO:0000256" key="5">
    <source>
        <dbReference type="ARBA" id="ARBA00022741"/>
    </source>
</evidence>
<evidence type="ECO:0000256" key="2">
    <source>
        <dbReference type="ARBA" id="ARBA00005417"/>
    </source>
</evidence>
<dbReference type="FunFam" id="3.40.50.300:FF:000016">
    <property type="entry name" value="Oligopeptide ABC transporter ATP-binding component"/>
    <property type="match status" value="1"/>
</dbReference>
<evidence type="ECO:0000256" key="9">
    <source>
        <dbReference type="ARBA" id="ARBA00047356"/>
    </source>
</evidence>
<keyword evidence="7" id="KW-0472">Membrane</keyword>
<dbReference type="InterPro" id="IPR017871">
    <property type="entry name" value="ABC_transporter-like_CS"/>
</dbReference>
<comment type="similarity">
    <text evidence="2">Belongs to the ABC transporter superfamily.</text>
</comment>
<evidence type="ECO:0000256" key="6">
    <source>
        <dbReference type="ARBA" id="ARBA00022840"/>
    </source>
</evidence>
<evidence type="ECO:0000256" key="8">
    <source>
        <dbReference type="ARBA" id="ARBA00038852"/>
    </source>
</evidence>
<gene>
    <name evidence="13" type="ORF">ALO35_01643</name>
</gene>
<keyword evidence="4" id="KW-1003">Cell membrane</keyword>
<dbReference type="GO" id="GO:0015833">
    <property type="term" value="P:peptide transport"/>
    <property type="evidence" value="ECO:0007669"/>
    <property type="project" value="InterPro"/>
</dbReference>
<dbReference type="PROSITE" id="PS50893">
    <property type="entry name" value="ABC_TRANSPORTER_2"/>
    <property type="match status" value="1"/>
</dbReference>
<dbReference type="PANTHER" id="PTHR43297">
    <property type="entry name" value="OLIGOPEPTIDE TRANSPORT ATP-BINDING PROTEIN APPD"/>
    <property type="match status" value="1"/>
</dbReference>
<comment type="function">
    <text evidence="10">Part of the ABC transporter DppABCDF involved in the uptake of various di/tripeptides. Is also involved in the uptake of phaseolotoxin, a toxic tripeptide inhibiting the enzyme ornithine carbamoyltransferase. Responsible for energy coupling to the transport system.</text>
</comment>
<evidence type="ECO:0000259" key="12">
    <source>
        <dbReference type="PROSITE" id="PS50893"/>
    </source>
</evidence>
<dbReference type="Gene3D" id="3.40.50.300">
    <property type="entry name" value="P-loop containing nucleotide triphosphate hydrolases"/>
    <property type="match status" value="1"/>
</dbReference>
<organism evidence="13 14">
    <name type="scientific">Pseudomonas amygdali pv. lachrymans</name>
    <name type="common">Pseudomonas syringae pv. lachrymans</name>
    <dbReference type="NCBI Taxonomy" id="53707"/>
    <lineage>
        <taxon>Bacteria</taxon>
        <taxon>Pseudomonadati</taxon>
        <taxon>Pseudomonadota</taxon>
        <taxon>Gammaproteobacteria</taxon>
        <taxon>Pseudomonadales</taxon>
        <taxon>Pseudomonadaceae</taxon>
        <taxon>Pseudomonas</taxon>
        <taxon>Pseudomonas amygdali</taxon>
    </lineage>
</organism>
<dbReference type="Pfam" id="PF08352">
    <property type="entry name" value="oligo_HPY"/>
    <property type="match status" value="1"/>
</dbReference>
<name>A0A0P9TNN2_PSEAV</name>
<accession>A0A0P9TNN2</accession>
<sequence length="322" mass="34774">MSLLEIKNLNVRFGDAKAVSVVDGLSLSVEKGEVLAIVGESGSGKSVTMMALMGLIDSPGIITADALNFDGKDLLKLNARQRRRIIGKDLAMVFQDPMTALNPSYTVGFQIEEVLRQHLNMSGKAARQRALELLEKVEIPGAAARLNAYPHQLSGGMSQRVAIAMAIAGEPKLLIADEPTTALDVTIQAQIMELLLSLQKEQDMALVLITHDLAVVAETAQRVCVMYAGQAVEVGQVPGLFEVPAHPYSEALLAAIPEHSMGAERLATLPGMVPGRYDRPQGCLLSPRCPYVRDNCRTERPGLDPKAHSLARCFYPLNQEVA</sequence>
<evidence type="ECO:0000256" key="4">
    <source>
        <dbReference type="ARBA" id="ARBA00022475"/>
    </source>
</evidence>
<feature type="domain" description="ABC transporter" evidence="12">
    <location>
        <begin position="6"/>
        <end position="253"/>
    </location>
</feature>
<dbReference type="InterPro" id="IPR013563">
    <property type="entry name" value="Oligopep_ABC_C"/>
</dbReference>
<dbReference type="AlphaFoldDB" id="A0A0P9TNN2"/>
<dbReference type="PATRIC" id="fig|53707.9.peg.2352"/>
<keyword evidence="5" id="KW-0547">Nucleotide-binding</keyword>
<comment type="subcellular location">
    <subcellularLocation>
        <location evidence="1">Cell inner membrane</location>
        <topology evidence="1">Peripheral membrane protein</topology>
    </subcellularLocation>
</comment>
<comment type="catalytic activity">
    <reaction evidence="9">
        <text>a dipeptide(out) + ATP + H2O = a dipeptide(in) + ADP + phosphate + H(+)</text>
        <dbReference type="Rhea" id="RHEA:23120"/>
        <dbReference type="ChEBI" id="CHEBI:15377"/>
        <dbReference type="ChEBI" id="CHEBI:15378"/>
        <dbReference type="ChEBI" id="CHEBI:30616"/>
        <dbReference type="ChEBI" id="CHEBI:43474"/>
        <dbReference type="ChEBI" id="CHEBI:90799"/>
        <dbReference type="ChEBI" id="CHEBI:456216"/>
        <dbReference type="EC" id="7.4.2.9"/>
    </reaction>
</comment>
<dbReference type="Pfam" id="PF00005">
    <property type="entry name" value="ABC_tran"/>
    <property type="match status" value="1"/>
</dbReference>
<dbReference type="GO" id="GO:0005886">
    <property type="term" value="C:plasma membrane"/>
    <property type="evidence" value="ECO:0007669"/>
    <property type="project" value="UniProtKB-SubCell"/>
</dbReference>
<keyword evidence="3" id="KW-0813">Transport</keyword>
<dbReference type="NCBIfam" id="TIGR01727">
    <property type="entry name" value="oligo_HPY"/>
    <property type="match status" value="1"/>
</dbReference>
<evidence type="ECO:0000256" key="10">
    <source>
        <dbReference type="ARBA" id="ARBA00058018"/>
    </source>
</evidence>